<evidence type="ECO:0000256" key="5">
    <source>
        <dbReference type="ARBA" id="ARBA00022692"/>
    </source>
</evidence>
<evidence type="ECO:0000256" key="4">
    <source>
        <dbReference type="ARBA" id="ARBA00022496"/>
    </source>
</evidence>
<evidence type="ECO:0000256" key="2">
    <source>
        <dbReference type="ARBA" id="ARBA00022448"/>
    </source>
</evidence>
<dbReference type="InterPro" id="IPR000531">
    <property type="entry name" value="Beta-barrel_TonB"/>
</dbReference>
<keyword evidence="10 11" id="KW-0998">Cell outer membrane</keyword>
<feature type="domain" description="Secretin/TonB short N-terminal" evidence="13">
    <location>
        <begin position="70"/>
        <end position="120"/>
    </location>
</feature>
<accession>A0ABT0SJL9</accession>
<reference evidence="14 15" key="1">
    <citation type="submission" date="2021-08" db="EMBL/GenBank/DDBJ databases">
        <title>Novel members of of the genus Stenotrophomonas from differernt environment.</title>
        <authorList>
            <person name="Deng Y."/>
        </authorList>
    </citation>
    <scope>NUCLEOTIDE SEQUENCE [LARGE SCALE GENOMIC DNA]</scope>
    <source>
        <strain evidence="14 15">CPCC 101365</strain>
    </source>
</reference>
<name>A0ABT0SJL9_9GAMM</name>
<dbReference type="RefSeq" id="WP_250064949.1">
    <property type="nucleotide sequence ID" value="NZ_JAIKTS010000004.1"/>
</dbReference>
<dbReference type="Gene3D" id="2.40.170.20">
    <property type="entry name" value="TonB-dependent receptor, beta-barrel domain"/>
    <property type="match status" value="1"/>
</dbReference>
<evidence type="ECO:0000256" key="1">
    <source>
        <dbReference type="ARBA" id="ARBA00004571"/>
    </source>
</evidence>
<keyword evidence="14" id="KW-0675">Receptor</keyword>
<keyword evidence="8 12" id="KW-0798">TonB box</keyword>
<dbReference type="InterPro" id="IPR039426">
    <property type="entry name" value="TonB-dep_rcpt-like"/>
</dbReference>
<evidence type="ECO:0000313" key="15">
    <source>
        <dbReference type="Proteomes" id="UP001431235"/>
    </source>
</evidence>
<gene>
    <name evidence="14" type="ORF">K5L01_12855</name>
</gene>
<evidence type="ECO:0000256" key="7">
    <source>
        <dbReference type="ARBA" id="ARBA00023065"/>
    </source>
</evidence>
<dbReference type="InterPro" id="IPR011662">
    <property type="entry name" value="Secretin/TonB_short_N"/>
</dbReference>
<evidence type="ECO:0000256" key="9">
    <source>
        <dbReference type="ARBA" id="ARBA00023136"/>
    </source>
</evidence>
<evidence type="ECO:0000256" key="10">
    <source>
        <dbReference type="ARBA" id="ARBA00023237"/>
    </source>
</evidence>
<evidence type="ECO:0000256" key="3">
    <source>
        <dbReference type="ARBA" id="ARBA00022452"/>
    </source>
</evidence>
<comment type="similarity">
    <text evidence="11 12">Belongs to the TonB-dependent receptor family.</text>
</comment>
<dbReference type="PROSITE" id="PS52016">
    <property type="entry name" value="TONB_DEPENDENT_REC_3"/>
    <property type="match status" value="1"/>
</dbReference>
<dbReference type="Pfam" id="PF00593">
    <property type="entry name" value="TonB_dep_Rec_b-barrel"/>
    <property type="match status" value="1"/>
</dbReference>
<evidence type="ECO:0000256" key="8">
    <source>
        <dbReference type="ARBA" id="ARBA00023077"/>
    </source>
</evidence>
<dbReference type="PANTHER" id="PTHR32552:SF81">
    <property type="entry name" value="TONB-DEPENDENT OUTER MEMBRANE RECEPTOR"/>
    <property type="match status" value="1"/>
</dbReference>
<organism evidence="14 15">
    <name type="scientific">Stenotrophomonas mori</name>
    <dbReference type="NCBI Taxonomy" id="2871096"/>
    <lineage>
        <taxon>Bacteria</taxon>
        <taxon>Pseudomonadati</taxon>
        <taxon>Pseudomonadota</taxon>
        <taxon>Gammaproteobacteria</taxon>
        <taxon>Lysobacterales</taxon>
        <taxon>Lysobacteraceae</taxon>
        <taxon>Stenotrophomonas</taxon>
    </lineage>
</organism>
<dbReference type="SMART" id="SM00965">
    <property type="entry name" value="STN"/>
    <property type="match status" value="1"/>
</dbReference>
<keyword evidence="15" id="KW-1185">Reference proteome</keyword>
<dbReference type="SUPFAM" id="SSF56935">
    <property type="entry name" value="Porins"/>
    <property type="match status" value="1"/>
</dbReference>
<keyword evidence="6" id="KW-0408">Iron</keyword>
<keyword evidence="3 11" id="KW-1134">Transmembrane beta strand</keyword>
<comment type="caution">
    <text evidence="14">The sequence shown here is derived from an EMBL/GenBank/DDBJ whole genome shotgun (WGS) entry which is preliminary data.</text>
</comment>
<keyword evidence="2 11" id="KW-0813">Transport</keyword>
<dbReference type="InterPro" id="IPR036942">
    <property type="entry name" value="Beta-barrel_TonB_sf"/>
</dbReference>
<evidence type="ECO:0000256" key="6">
    <source>
        <dbReference type="ARBA" id="ARBA00023004"/>
    </source>
</evidence>
<dbReference type="InterPro" id="IPR012910">
    <property type="entry name" value="Plug_dom"/>
</dbReference>
<dbReference type="Pfam" id="PF07660">
    <property type="entry name" value="STN"/>
    <property type="match status" value="1"/>
</dbReference>
<evidence type="ECO:0000256" key="12">
    <source>
        <dbReference type="RuleBase" id="RU003357"/>
    </source>
</evidence>
<evidence type="ECO:0000256" key="11">
    <source>
        <dbReference type="PROSITE-ProRule" id="PRU01360"/>
    </source>
</evidence>
<dbReference type="Gene3D" id="3.55.50.30">
    <property type="match status" value="1"/>
</dbReference>
<evidence type="ECO:0000313" key="14">
    <source>
        <dbReference type="EMBL" id="MCL7715532.1"/>
    </source>
</evidence>
<evidence type="ECO:0000259" key="13">
    <source>
        <dbReference type="SMART" id="SM00965"/>
    </source>
</evidence>
<proteinExistence type="inferred from homology"/>
<dbReference type="Pfam" id="PF07715">
    <property type="entry name" value="Plug"/>
    <property type="match status" value="1"/>
</dbReference>
<keyword evidence="4" id="KW-0410">Iron transport</keyword>
<protein>
    <submittedName>
        <fullName evidence="14">TonB-dependent receptor</fullName>
    </submittedName>
</protein>
<sequence length="784" mass="84691">MPAFARLRRGFPWTAPVIGRRARGHGWALVLALCGLALPAQAAPPPRSAYRIPAQPLDEALLAFSRQSGLQLAAVGELRRTRRSVPVSGVMTAEAALRRLLEGSGYAYAIEDGMVTVAAPVAASPVRAQALPVQAEDPAVTFAPLVVSARKRDERWVDVPFGLSVVSGQRIAALGLGNVADTLRLAPGVATVDAGAAFTQVQIRGVSSSLGGNDNGYYLDDIPFTGVTVPWHPDTRAFDLEQVEVLKGPQGTLFGEGSMGGTVRILTRPPDLERLAGTAQVGVSSTRGGGTGSQGRVMANLPLSAGRLALRVVATEETLPGWIDMDDGPRDINEQRIGTRRLRVRWAASDQWMTDLVHMRSLTRAPGGGYAASDRLRSDAWQSTRSHWRADSLSSNVELPASRLTLAASRAELGYDMAGMVTPVSRLDARLRIRVDSLELRWASSGNGPLEWILGYARRDATRRDDLRVDRQDARSRQSNRADAVFGEATLSPGDGRWSVTAGLRQFVDAVDGHADAGDEDVRLRATFRRLNPRVGIARHLSSRRLAYASLSTGFRSGQLQPADSMLAARQAGVDLPDTLRPDWLASGEIGLKQVMADGRRAMQAALFRSRWHDLPVRVPIDGTYNGLANSRGALLQGAELGMSYQPRDNLLMELGATLVDARYLDDVPGTPLRRGSRVYNVPRASLSGSATYSRALRHGRSFETALQASVHSRRETGLVQGDRGDAIGLVGLRLGLQFATAGSAHLRVDNLFDERGAVDARSQYGQATRLHPRSVGVEWQLHF</sequence>
<dbReference type="PANTHER" id="PTHR32552">
    <property type="entry name" value="FERRICHROME IRON RECEPTOR-RELATED"/>
    <property type="match status" value="1"/>
</dbReference>
<comment type="subcellular location">
    <subcellularLocation>
        <location evidence="1 11">Cell outer membrane</location>
        <topology evidence="1 11">Multi-pass membrane protein</topology>
    </subcellularLocation>
</comment>
<keyword evidence="9 11" id="KW-0472">Membrane</keyword>
<keyword evidence="7" id="KW-0406">Ion transport</keyword>
<dbReference type="Proteomes" id="UP001431235">
    <property type="component" value="Unassembled WGS sequence"/>
</dbReference>
<dbReference type="EMBL" id="JAIKTS010000004">
    <property type="protein sequence ID" value="MCL7715532.1"/>
    <property type="molecule type" value="Genomic_DNA"/>
</dbReference>
<keyword evidence="5 11" id="KW-0812">Transmembrane</keyword>